<evidence type="ECO:0000256" key="4">
    <source>
        <dbReference type="SAM" id="MobiDB-lite"/>
    </source>
</evidence>
<feature type="compositionally biased region" description="Basic and acidic residues" evidence="4">
    <location>
        <begin position="414"/>
        <end position="429"/>
    </location>
</feature>
<feature type="compositionally biased region" description="Low complexity" evidence="4">
    <location>
        <begin position="342"/>
        <end position="352"/>
    </location>
</feature>
<dbReference type="PROSITE" id="PS51292">
    <property type="entry name" value="ZF_RING_CH"/>
    <property type="match status" value="1"/>
</dbReference>
<name>A0A7R9VGA6_9CHLO</name>
<feature type="transmembrane region" description="Helical" evidence="5">
    <location>
        <begin position="220"/>
        <end position="243"/>
    </location>
</feature>
<protein>
    <recommendedName>
        <fullName evidence="6">RING-CH-type domain-containing protein</fullName>
    </recommendedName>
</protein>
<dbReference type="AlphaFoldDB" id="A0A7R9VGA6"/>
<feature type="region of interest" description="Disordered" evidence="4">
    <location>
        <begin position="1"/>
        <end position="113"/>
    </location>
</feature>
<evidence type="ECO:0000256" key="5">
    <source>
        <dbReference type="SAM" id="Phobius"/>
    </source>
</evidence>
<gene>
    <name evidence="7" type="ORF">CEUR00632_LOCUS12041</name>
</gene>
<dbReference type="PANTHER" id="PTHR46347:SF1">
    <property type="entry name" value="RING_FYVE_PHD ZINC FINGER SUPERFAMILY PROTEIN"/>
    <property type="match status" value="1"/>
</dbReference>
<keyword evidence="5" id="KW-0472">Membrane</keyword>
<evidence type="ECO:0000259" key="6">
    <source>
        <dbReference type="PROSITE" id="PS51292"/>
    </source>
</evidence>
<dbReference type="SUPFAM" id="SSF57850">
    <property type="entry name" value="RING/U-box"/>
    <property type="match status" value="1"/>
</dbReference>
<feature type="domain" description="RING-CH-type" evidence="6">
    <location>
        <begin position="112"/>
        <end position="175"/>
    </location>
</feature>
<keyword evidence="1" id="KW-0479">Metal-binding</keyword>
<keyword evidence="2" id="KW-0863">Zinc-finger</keyword>
<dbReference type="CDD" id="cd16495">
    <property type="entry name" value="RING_CH-C4HC3_MARCH"/>
    <property type="match status" value="1"/>
</dbReference>
<sequence length="442" mass="46933">MEARGVADAGPGVPASTSPGNGGKEREPQEAISQAPASAADESKPLLPTSSGQACCGESSAAPEGDKGEAAGGSSQAGPPPRHGQAQGLPAAEPEPSPGTSDDAPKPPPNLNGRNERKLCRFCLADEQEEPELGALFTPCLCRDTVHQECLRKWRATNSAAFYSCNVCKWQYRFKTLSAGSEFGLRLCILLWPVVTTLLLSLLLGLIPIAGPSDTLGMRILNGLSVLGLIYLAVIAAVFNFQYCRAALAAAQQSAVGMGMPSLPTSIYVQLVLYLAMRCFLVGLFFVFCVAVFFPFSAFMGLVVLIMAWPPALKELGDRIVRHLEFRAPVMQVTPGMEREAAAAAAQQAQQEAAERTTEEQRTGLEAPAPPSAAVPPGPQPLETHTQQRQLLLPFSAARSDTRSAGAASGSRDFASRADSFRTRTSEDSDHVALDVVRLTRV</sequence>
<dbReference type="EMBL" id="HBEC01026144">
    <property type="protein sequence ID" value="CAD8293489.1"/>
    <property type="molecule type" value="Transcribed_RNA"/>
</dbReference>
<dbReference type="InterPro" id="IPR011016">
    <property type="entry name" value="Znf_RING-CH"/>
</dbReference>
<feature type="region of interest" description="Disordered" evidence="4">
    <location>
        <begin position="397"/>
        <end position="429"/>
    </location>
</feature>
<keyword evidence="5" id="KW-0812">Transmembrane</keyword>
<dbReference type="InterPro" id="IPR013083">
    <property type="entry name" value="Znf_RING/FYVE/PHD"/>
</dbReference>
<evidence type="ECO:0000313" key="7">
    <source>
        <dbReference type="EMBL" id="CAD8293489.1"/>
    </source>
</evidence>
<feature type="region of interest" description="Disordered" evidence="4">
    <location>
        <begin position="339"/>
        <end position="384"/>
    </location>
</feature>
<dbReference type="SMART" id="SM00744">
    <property type="entry name" value="RINGv"/>
    <property type="match status" value="1"/>
</dbReference>
<keyword evidence="5" id="KW-1133">Transmembrane helix</keyword>
<dbReference type="GO" id="GO:0008270">
    <property type="term" value="F:zinc ion binding"/>
    <property type="evidence" value="ECO:0007669"/>
    <property type="project" value="UniProtKB-KW"/>
</dbReference>
<feature type="compositionally biased region" description="Basic and acidic residues" evidence="4">
    <location>
        <begin position="353"/>
        <end position="363"/>
    </location>
</feature>
<evidence type="ECO:0000256" key="2">
    <source>
        <dbReference type="ARBA" id="ARBA00022771"/>
    </source>
</evidence>
<evidence type="ECO:0000256" key="1">
    <source>
        <dbReference type="ARBA" id="ARBA00022723"/>
    </source>
</evidence>
<proteinExistence type="predicted"/>
<dbReference type="PANTHER" id="PTHR46347">
    <property type="entry name" value="RING/FYVE/PHD ZINC FINGER SUPERFAMILY PROTEIN"/>
    <property type="match status" value="1"/>
</dbReference>
<dbReference type="Gene3D" id="3.30.40.10">
    <property type="entry name" value="Zinc/RING finger domain, C3HC4 (zinc finger)"/>
    <property type="match status" value="1"/>
</dbReference>
<feature type="transmembrane region" description="Helical" evidence="5">
    <location>
        <begin position="283"/>
        <end position="309"/>
    </location>
</feature>
<feature type="transmembrane region" description="Helical" evidence="5">
    <location>
        <begin position="255"/>
        <end position="277"/>
    </location>
</feature>
<feature type="compositionally biased region" description="Pro residues" evidence="4">
    <location>
        <begin position="368"/>
        <end position="380"/>
    </location>
</feature>
<reference evidence="7" key="1">
    <citation type="submission" date="2021-01" db="EMBL/GenBank/DDBJ databases">
        <authorList>
            <person name="Corre E."/>
            <person name="Pelletier E."/>
            <person name="Niang G."/>
            <person name="Scheremetjew M."/>
            <person name="Finn R."/>
            <person name="Kale V."/>
            <person name="Holt S."/>
            <person name="Cochrane G."/>
            <person name="Meng A."/>
            <person name="Brown T."/>
            <person name="Cohen L."/>
        </authorList>
    </citation>
    <scope>NUCLEOTIDE SEQUENCE</scope>
    <source>
        <strain evidence="7">CCMP219</strain>
    </source>
</reference>
<keyword evidence="3" id="KW-0862">Zinc</keyword>
<accession>A0A7R9VGA6</accession>
<feature type="transmembrane region" description="Helical" evidence="5">
    <location>
        <begin position="183"/>
        <end position="208"/>
    </location>
</feature>
<organism evidence="7">
    <name type="scientific">Chlamydomonas euryale</name>
    <dbReference type="NCBI Taxonomy" id="1486919"/>
    <lineage>
        <taxon>Eukaryota</taxon>
        <taxon>Viridiplantae</taxon>
        <taxon>Chlorophyta</taxon>
        <taxon>core chlorophytes</taxon>
        <taxon>Chlorophyceae</taxon>
        <taxon>CS clade</taxon>
        <taxon>Chlamydomonadales</taxon>
        <taxon>Chlamydomonadaceae</taxon>
        <taxon>Chlamydomonas</taxon>
    </lineage>
</organism>
<evidence type="ECO:0000256" key="3">
    <source>
        <dbReference type="ARBA" id="ARBA00022833"/>
    </source>
</evidence>
<dbReference type="Pfam" id="PF12906">
    <property type="entry name" value="RINGv"/>
    <property type="match status" value="1"/>
</dbReference>